<name>A0A2G4YQW9_9PROT</name>
<dbReference type="OrthoDB" id="9806180at2"/>
<dbReference type="Proteomes" id="UP000229730">
    <property type="component" value="Unassembled WGS sequence"/>
</dbReference>
<sequence length="347" mass="38020">MTDMKIAESTSEVLTIPSFDLPESELLTEETRKAIADYKSYMVGYMQQCVAALQAGRESGDSSMGVNPRQLERDFFYQGALYRSLTARYSVVVRNEEINGVPVEIFIPHQGVSAENEGRVLINLHGGGFEVGSRTYSQLESIPVSALGNIKVVSPDYRMAPEYRFPAATNDIMAVYRALLEEYQPENIGFYGASAGAILTTQVLVRLQQENLPLPAAIGLIAGGATQVVGDSVAVGGGIMSAIYGVDLSEILKLQYYEGADVDSLELTPSLSDHHLTHFPPAFLASSSRDFALSGVLATHRQLLSLGVEAELHVWEGLEHDFHYNPDLREAEELNNGLLKFFSRYMG</sequence>
<dbReference type="Gene3D" id="3.40.50.1820">
    <property type="entry name" value="alpha/beta hydrolase"/>
    <property type="match status" value="1"/>
</dbReference>
<dbReference type="PANTHER" id="PTHR48081:SF30">
    <property type="entry name" value="ACETYL-HYDROLASE LIPR-RELATED"/>
    <property type="match status" value="1"/>
</dbReference>
<proteinExistence type="inferred from homology"/>
<dbReference type="SUPFAM" id="SSF53474">
    <property type="entry name" value="alpha/beta-Hydrolases"/>
    <property type="match status" value="1"/>
</dbReference>
<keyword evidence="5" id="KW-1185">Reference proteome</keyword>
<gene>
    <name evidence="4" type="ORF">CRD36_10590</name>
</gene>
<accession>A0A2G4YQW9</accession>
<reference evidence="4 5" key="1">
    <citation type="submission" date="2017-10" db="EMBL/GenBank/DDBJ databases">
        <title>Frigbacter circumglobatus gen. nov. sp. nov., isolated from sediment cultured in situ.</title>
        <authorList>
            <person name="Zhao Z."/>
        </authorList>
    </citation>
    <scope>NUCLEOTIDE SEQUENCE [LARGE SCALE GENOMIC DNA]</scope>
    <source>
        <strain evidence="4 5">ZYL</strain>
    </source>
</reference>
<evidence type="ECO:0000256" key="2">
    <source>
        <dbReference type="ARBA" id="ARBA00022801"/>
    </source>
</evidence>
<evidence type="ECO:0000313" key="5">
    <source>
        <dbReference type="Proteomes" id="UP000229730"/>
    </source>
</evidence>
<dbReference type="Pfam" id="PF07859">
    <property type="entry name" value="Abhydrolase_3"/>
    <property type="match status" value="1"/>
</dbReference>
<dbReference type="PANTHER" id="PTHR48081">
    <property type="entry name" value="AB HYDROLASE SUPERFAMILY PROTEIN C4A8.06C"/>
    <property type="match status" value="1"/>
</dbReference>
<evidence type="ECO:0000256" key="1">
    <source>
        <dbReference type="ARBA" id="ARBA00010515"/>
    </source>
</evidence>
<organism evidence="4 5">
    <name type="scientific">Paremcibacter congregatus</name>
    <dbReference type="NCBI Taxonomy" id="2043170"/>
    <lineage>
        <taxon>Bacteria</taxon>
        <taxon>Pseudomonadati</taxon>
        <taxon>Pseudomonadota</taxon>
        <taxon>Alphaproteobacteria</taxon>
        <taxon>Emcibacterales</taxon>
        <taxon>Emcibacteraceae</taxon>
        <taxon>Paremcibacter</taxon>
    </lineage>
</organism>
<dbReference type="InterPro" id="IPR050300">
    <property type="entry name" value="GDXG_lipolytic_enzyme"/>
</dbReference>
<dbReference type="AlphaFoldDB" id="A0A2G4YQW9"/>
<dbReference type="InterPro" id="IPR029058">
    <property type="entry name" value="AB_hydrolase_fold"/>
</dbReference>
<comment type="caution">
    <text evidence="4">The sequence shown here is derived from an EMBL/GenBank/DDBJ whole genome shotgun (WGS) entry which is preliminary data.</text>
</comment>
<dbReference type="EMBL" id="PDEM01000023">
    <property type="protein sequence ID" value="PHZ84724.1"/>
    <property type="molecule type" value="Genomic_DNA"/>
</dbReference>
<protein>
    <submittedName>
        <fullName evidence="4">Alpha/beta hydrolase</fullName>
    </submittedName>
</protein>
<evidence type="ECO:0000259" key="3">
    <source>
        <dbReference type="Pfam" id="PF07859"/>
    </source>
</evidence>
<comment type="similarity">
    <text evidence="1">Belongs to the 'GDXG' lipolytic enzyme family.</text>
</comment>
<dbReference type="RefSeq" id="WP_099473000.1">
    <property type="nucleotide sequence ID" value="NZ_CP041025.1"/>
</dbReference>
<dbReference type="GO" id="GO:0004806">
    <property type="term" value="F:triacylglycerol lipase activity"/>
    <property type="evidence" value="ECO:0007669"/>
    <property type="project" value="TreeGrafter"/>
</dbReference>
<evidence type="ECO:0000313" key="4">
    <source>
        <dbReference type="EMBL" id="PHZ84724.1"/>
    </source>
</evidence>
<dbReference type="InParanoid" id="A0A2G4YQW9"/>
<feature type="domain" description="Alpha/beta hydrolase fold-3" evidence="3">
    <location>
        <begin position="121"/>
        <end position="323"/>
    </location>
</feature>
<keyword evidence="2 4" id="KW-0378">Hydrolase</keyword>
<dbReference type="InterPro" id="IPR013094">
    <property type="entry name" value="AB_hydrolase_3"/>
</dbReference>